<comment type="caution">
    <text evidence="1">The sequence shown here is derived from an EMBL/GenBank/DDBJ whole genome shotgun (WGS) entry which is preliminary data.</text>
</comment>
<keyword evidence="2" id="KW-1185">Reference proteome</keyword>
<sequence length="199" mass="23908">MCVVLSNLYAKMEAKQNITLNVSEVQLEAIRNFFMYNEWEFELLELGTDGNNVVNKTSGVDKETQTDSDNSVLRICHSAEHPFVIVQNEDAEECPFCLCKPCITDESHRQMWWETETYLPHQRHSRLRKDKYSRFWTMLFHRRVWDDQRYIERKQRALKHARQNQEWHRNDILPSCVVNLVRGWLPNPKDKPYLGHLWE</sequence>
<gene>
    <name evidence="1" type="ORF">FSP39_018025</name>
</gene>
<protein>
    <submittedName>
        <fullName evidence="1">Uncharacterized protein</fullName>
    </submittedName>
</protein>
<proteinExistence type="predicted"/>
<dbReference type="AlphaFoldDB" id="A0AA89C5P6"/>
<evidence type="ECO:0000313" key="1">
    <source>
        <dbReference type="EMBL" id="KAK3095717.1"/>
    </source>
</evidence>
<reference evidence="1" key="1">
    <citation type="submission" date="2019-08" db="EMBL/GenBank/DDBJ databases">
        <title>The improved chromosome-level genome for the pearl oyster Pinctada fucata martensii using PacBio sequencing and Hi-C.</title>
        <authorList>
            <person name="Zheng Z."/>
        </authorList>
    </citation>
    <scope>NUCLEOTIDE SEQUENCE</scope>
    <source>
        <strain evidence="1">ZZ-2019</strain>
        <tissue evidence="1">Adductor muscle</tissue>
    </source>
</reference>
<evidence type="ECO:0000313" key="2">
    <source>
        <dbReference type="Proteomes" id="UP001186944"/>
    </source>
</evidence>
<organism evidence="1 2">
    <name type="scientific">Pinctada imbricata</name>
    <name type="common">Atlantic pearl-oyster</name>
    <name type="synonym">Pinctada martensii</name>
    <dbReference type="NCBI Taxonomy" id="66713"/>
    <lineage>
        <taxon>Eukaryota</taxon>
        <taxon>Metazoa</taxon>
        <taxon>Spiralia</taxon>
        <taxon>Lophotrochozoa</taxon>
        <taxon>Mollusca</taxon>
        <taxon>Bivalvia</taxon>
        <taxon>Autobranchia</taxon>
        <taxon>Pteriomorphia</taxon>
        <taxon>Pterioida</taxon>
        <taxon>Pterioidea</taxon>
        <taxon>Pteriidae</taxon>
        <taxon>Pinctada</taxon>
    </lineage>
</organism>
<name>A0AA89C5P6_PINIB</name>
<accession>A0AA89C5P6</accession>
<dbReference type="EMBL" id="VSWD01000008">
    <property type="protein sequence ID" value="KAK3095717.1"/>
    <property type="molecule type" value="Genomic_DNA"/>
</dbReference>
<dbReference type="Proteomes" id="UP001186944">
    <property type="component" value="Unassembled WGS sequence"/>
</dbReference>